<keyword evidence="8" id="KW-0175">Coiled coil</keyword>
<evidence type="ECO:0000256" key="9">
    <source>
        <dbReference type="SAM" id="MobiDB-lite"/>
    </source>
</evidence>
<dbReference type="AlphaFoldDB" id="A0A1C1CUZ3"/>
<evidence type="ECO:0000313" key="11">
    <source>
        <dbReference type="EMBL" id="OCT52319.1"/>
    </source>
</evidence>
<keyword evidence="3" id="KW-0805">Transcription regulation</keyword>
<evidence type="ECO:0000256" key="2">
    <source>
        <dbReference type="ARBA" id="ARBA00007163"/>
    </source>
</evidence>
<dbReference type="VEuPathDB" id="FungiDB:G647_05850"/>
<keyword evidence="5" id="KW-0804">Transcription</keyword>
<proteinExistence type="inferred from homology"/>
<dbReference type="OrthoDB" id="644067at2759"/>
<feature type="coiled-coil region" evidence="8">
    <location>
        <begin position="236"/>
        <end position="304"/>
    </location>
</feature>
<feature type="compositionally biased region" description="Polar residues" evidence="9">
    <location>
        <begin position="404"/>
        <end position="426"/>
    </location>
</feature>
<dbReference type="GO" id="GO:0005634">
    <property type="term" value="C:nucleus"/>
    <property type="evidence" value="ECO:0007669"/>
    <property type="project" value="UniProtKB-SubCell"/>
</dbReference>
<keyword evidence="4" id="KW-0238">DNA-binding</keyword>
<feature type="region of interest" description="Disordered" evidence="9">
    <location>
        <begin position="165"/>
        <end position="194"/>
    </location>
</feature>
<evidence type="ECO:0000256" key="8">
    <source>
        <dbReference type="SAM" id="Coils"/>
    </source>
</evidence>
<evidence type="ECO:0000313" key="12">
    <source>
        <dbReference type="Proteomes" id="UP000094526"/>
    </source>
</evidence>
<dbReference type="eggNOG" id="ENOG502QVAF">
    <property type="taxonomic scope" value="Eukaryota"/>
</dbReference>
<evidence type="ECO:0000256" key="7">
    <source>
        <dbReference type="ARBA" id="ARBA00023242"/>
    </source>
</evidence>
<keyword evidence="12" id="KW-1185">Reference proteome</keyword>
<feature type="compositionally biased region" description="Polar residues" evidence="9">
    <location>
        <begin position="41"/>
        <end position="54"/>
    </location>
</feature>
<dbReference type="SMART" id="SM00338">
    <property type="entry name" value="BRLZ"/>
    <property type="match status" value="1"/>
</dbReference>
<evidence type="ECO:0000256" key="5">
    <source>
        <dbReference type="ARBA" id="ARBA00023163"/>
    </source>
</evidence>
<accession>A0A1C1CUZ3</accession>
<sequence length="648" mass="71564">MAMQYQPQPYFTYGHPHWPDDIKPALTEDDSSSILDDKVFESSTPADMTATDLSASRRPSVAKLEDDFSASSQVWQERPHGGMAPARHFSQSSVSLSTSNGPFFGQSNAANCGPGFMPNQAWPLSAQSEASTPTPFFSPVQEPFEQQVQYNGPVTFNFAQQQEPVSAVSMSPQSSQGGWASTTSSDVASTGRRIRQRYRGTSPMFVMRSDGIRKKNAKFDIPAERNINTIDTLIAHASNEEEKKELKQQKRLLRNRQAALDSRMRKKQNAEKLEADKKMLTNQKGELEETISQLENVLHQERQRWNHQIQQLEQYIHQLSYERDEAIRTKTLETAELRRMNTILKDTVRDLEREQNAQAFSTNDSDAFSSDFNSFKDLGLEDNWDDNFSLINGDDLKMDDSDPLQRQATPRPTTSSNSDPSATATAAKSDVKVDAAFSWETFYMCLLSGAFIMSQAGSLSKAASAATSVAVVTPAIPTLSNEYRAEAGHVLQAVLASGPEGAQEVLPSRPAASVDGSNFPHALSDVSGIAPQPSDTALDSLHTSLTTPSRQQQAAAAFSLSAASYNHINSPDCGFRDDGEDGEDDDDLIEIKPTKLQQLFASMQAKRDGLEKMAGLGNKARERSVLLDRVPEKVLRDFREMVAQTKIE</sequence>
<feature type="region of interest" description="Disordered" evidence="9">
    <location>
        <begin position="395"/>
        <end position="427"/>
    </location>
</feature>
<evidence type="ECO:0000256" key="1">
    <source>
        <dbReference type="ARBA" id="ARBA00004123"/>
    </source>
</evidence>
<keyword evidence="6" id="KW-0834">Unfolded protein response</keyword>
<protein>
    <submittedName>
        <fullName evidence="11">Putative bZIP transcription factor</fullName>
    </submittedName>
</protein>
<name>A0A1C1CUZ3_9EURO</name>
<comment type="caution">
    <text evidence="11">The sequence shown here is derived from an EMBL/GenBank/DDBJ whole genome shotgun (WGS) entry which is preliminary data.</text>
</comment>
<comment type="similarity">
    <text evidence="2">Belongs to the bZIP family.</text>
</comment>
<evidence type="ECO:0000256" key="6">
    <source>
        <dbReference type="ARBA" id="ARBA00023230"/>
    </source>
</evidence>
<dbReference type="InterPro" id="IPR044280">
    <property type="entry name" value="Hac1/HY5"/>
</dbReference>
<dbReference type="PANTHER" id="PTHR46714:SF6">
    <property type="entry name" value="TRANSCRIPTIONAL ACTIVATOR HAC1"/>
    <property type="match status" value="1"/>
</dbReference>
<dbReference type="STRING" id="86049.A0A1C1CUZ3"/>
<organism evidence="11 12">
    <name type="scientific">Cladophialophora carrionii</name>
    <dbReference type="NCBI Taxonomy" id="86049"/>
    <lineage>
        <taxon>Eukaryota</taxon>
        <taxon>Fungi</taxon>
        <taxon>Dikarya</taxon>
        <taxon>Ascomycota</taxon>
        <taxon>Pezizomycotina</taxon>
        <taxon>Eurotiomycetes</taxon>
        <taxon>Chaetothyriomycetidae</taxon>
        <taxon>Chaetothyriales</taxon>
        <taxon>Herpotrichiellaceae</taxon>
        <taxon>Cladophialophora</taxon>
    </lineage>
</organism>
<dbReference type="Gene3D" id="1.20.5.170">
    <property type="match status" value="1"/>
</dbReference>
<feature type="domain" description="BZIP" evidence="10">
    <location>
        <begin position="245"/>
        <end position="296"/>
    </location>
</feature>
<dbReference type="GO" id="GO:0045944">
    <property type="term" value="P:positive regulation of transcription by RNA polymerase II"/>
    <property type="evidence" value="ECO:0007669"/>
    <property type="project" value="InterPro"/>
</dbReference>
<reference evidence="12" key="1">
    <citation type="submission" date="2015-07" db="EMBL/GenBank/DDBJ databases">
        <authorList>
            <person name="Teixeira M.M."/>
            <person name="Souza R.C."/>
            <person name="Almeida L.G."/>
            <person name="Vicente V.A."/>
            <person name="de Hoog S."/>
            <person name="Bocca A.L."/>
            <person name="de Almeida S.R."/>
            <person name="Vasconcelos A.T."/>
            <person name="Felipe M.S."/>
        </authorList>
    </citation>
    <scope>NUCLEOTIDE SEQUENCE [LARGE SCALE GENOMIC DNA]</scope>
    <source>
        <strain evidence="12">KSF</strain>
    </source>
</reference>
<feature type="compositionally biased region" description="Polar residues" evidence="9">
    <location>
        <begin position="165"/>
        <end position="188"/>
    </location>
</feature>
<dbReference type="SUPFAM" id="SSF57959">
    <property type="entry name" value="Leucine zipper domain"/>
    <property type="match status" value="1"/>
</dbReference>
<dbReference type="EMBL" id="LGRB01000009">
    <property type="protein sequence ID" value="OCT52319.1"/>
    <property type="molecule type" value="Genomic_DNA"/>
</dbReference>
<dbReference type="VEuPathDB" id="FungiDB:CLCR_08194"/>
<dbReference type="Pfam" id="PF00170">
    <property type="entry name" value="bZIP_1"/>
    <property type="match status" value="1"/>
</dbReference>
<dbReference type="GO" id="GO:0000981">
    <property type="term" value="F:DNA-binding transcription factor activity, RNA polymerase II-specific"/>
    <property type="evidence" value="ECO:0007669"/>
    <property type="project" value="InterPro"/>
</dbReference>
<dbReference type="PANTHER" id="PTHR46714">
    <property type="entry name" value="TRANSCRIPTIONAL ACTIVATOR HAC1"/>
    <property type="match status" value="1"/>
</dbReference>
<evidence type="ECO:0000256" key="4">
    <source>
        <dbReference type="ARBA" id="ARBA00023125"/>
    </source>
</evidence>
<feature type="region of interest" description="Disordered" evidence="9">
    <location>
        <begin position="38"/>
        <end position="60"/>
    </location>
</feature>
<evidence type="ECO:0000259" key="10">
    <source>
        <dbReference type="PROSITE" id="PS50217"/>
    </source>
</evidence>
<dbReference type="InterPro" id="IPR046347">
    <property type="entry name" value="bZIP_sf"/>
</dbReference>
<gene>
    <name evidence="11" type="ORF">CLCR_08194</name>
</gene>
<comment type="subcellular location">
    <subcellularLocation>
        <location evidence="1">Nucleus</location>
    </subcellularLocation>
</comment>
<dbReference type="GO" id="GO:0003677">
    <property type="term" value="F:DNA binding"/>
    <property type="evidence" value="ECO:0007669"/>
    <property type="project" value="UniProtKB-KW"/>
</dbReference>
<keyword evidence="7" id="KW-0539">Nucleus</keyword>
<dbReference type="GO" id="GO:0006986">
    <property type="term" value="P:response to unfolded protein"/>
    <property type="evidence" value="ECO:0007669"/>
    <property type="project" value="UniProtKB-KW"/>
</dbReference>
<dbReference type="Proteomes" id="UP000094526">
    <property type="component" value="Unassembled WGS sequence"/>
</dbReference>
<dbReference type="InterPro" id="IPR004827">
    <property type="entry name" value="bZIP"/>
</dbReference>
<evidence type="ECO:0000256" key="3">
    <source>
        <dbReference type="ARBA" id="ARBA00023015"/>
    </source>
</evidence>
<dbReference type="PROSITE" id="PS50217">
    <property type="entry name" value="BZIP"/>
    <property type="match status" value="1"/>
</dbReference>